<accession>A0A6J4E3M4</accession>
<dbReference type="Proteomes" id="UP000509383">
    <property type="component" value="Chromosome"/>
</dbReference>
<dbReference type="RefSeq" id="WP_173179498.1">
    <property type="nucleotide sequence ID" value="NZ_AP023189.1"/>
</dbReference>
<evidence type="ECO:0000313" key="5">
    <source>
        <dbReference type="Proteomes" id="UP001054892"/>
    </source>
</evidence>
<proteinExistence type="predicted"/>
<dbReference type="Proteomes" id="UP001054892">
    <property type="component" value="Unassembled WGS sequence"/>
</dbReference>
<evidence type="ECO:0000313" key="3">
    <source>
        <dbReference type="EMBL" id="GJN56207.1"/>
    </source>
</evidence>
<keyword evidence="5" id="KW-1185">Reference proteome</keyword>
<dbReference type="EMBL" id="BQKM01000028">
    <property type="protein sequence ID" value="GJN56207.1"/>
    <property type="molecule type" value="Genomic_DNA"/>
</dbReference>
<dbReference type="EMBL" id="AP023189">
    <property type="protein sequence ID" value="BCG24068.1"/>
    <property type="molecule type" value="Genomic_DNA"/>
</dbReference>
<dbReference type="AlphaFoldDB" id="A0A6J4E3M4"/>
<sequence length="195" mass="21113">MTHVLRITTLFLGLALLTGCAGFRSGETENLGNWPQAGQQKPSLRYVVEGKVKMNDVDGAVQPATVKAWSDITGKAYKESNLFSSVTEGFGDADITAEVKVTNDGHGSMALAFISGLTLMVVPSTAEDRVITQTTYRSRDGKVLAEVTKQDSVRTWMQILLFPGVVVANPFSKINQIHYDNNKASILDASKNGVF</sequence>
<evidence type="ECO:0000313" key="4">
    <source>
        <dbReference type="Proteomes" id="UP000509383"/>
    </source>
</evidence>
<keyword evidence="1" id="KW-0732">Signal</keyword>
<dbReference type="KEGG" id="ptw:TUM18999_22590"/>
<reference evidence="2 4" key="1">
    <citation type="submission" date="2020-05" db="EMBL/GenBank/DDBJ databases">
        <title>Characterization of novel class B3 metallo-beta-lactamase from novel Pseudomonas species.</title>
        <authorList>
            <person name="Yamada K."/>
            <person name="Aoki K."/>
            <person name="Ishii Y."/>
        </authorList>
    </citation>
    <scope>NUCLEOTIDE SEQUENCE [LARGE SCALE GENOMIC DNA]</scope>
    <source>
        <strain evidence="2 4">TUM18999</strain>
        <strain evidence="3 5">TUM20286</strain>
    </source>
</reference>
<feature type="chain" id="PRO_5026936934" description="Lipoprotein" evidence="1">
    <location>
        <begin position="22"/>
        <end position="195"/>
    </location>
</feature>
<evidence type="ECO:0008006" key="6">
    <source>
        <dbReference type="Google" id="ProtNLM"/>
    </source>
</evidence>
<evidence type="ECO:0000256" key="1">
    <source>
        <dbReference type="SAM" id="SignalP"/>
    </source>
</evidence>
<organism evidence="2 4">
    <name type="scientific">Pseudomonas tohonis</name>
    <dbReference type="NCBI Taxonomy" id="2725477"/>
    <lineage>
        <taxon>Bacteria</taxon>
        <taxon>Pseudomonadati</taxon>
        <taxon>Pseudomonadota</taxon>
        <taxon>Gammaproteobacteria</taxon>
        <taxon>Pseudomonadales</taxon>
        <taxon>Pseudomonadaceae</taxon>
        <taxon>Pseudomonas</taxon>
    </lineage>
</organism>
<feature type="signal peptide" evidence="1">
    <location>
        <begin position="1"/>
        <end position="21"/>
    </location>
</feature>
<evidence type="ECO:0000313" key="2">
    <source>
        <dbReference type="EMBL" id="BCG24068.1"/>
    </source>
</evidence>
<protein>
    <recommendedName>
        <fullName evidence="6">Lipoprotein</fullName>
    </recommendedName>
</protein>
<gene>
    <name evidence="2" type="ORF">TUM18999_22590</name>
    <name evidence="3" type="ORF">TUM20286_59590</name>
</gene>
<name>A0A6J4E3M4_9PSED</name>
<dbReference type="PROSITE" id="PS51257">
    <property type="entry name" value="PROKAR_LIPOPROTEIN"/>
    <property type="match status" value="1"/>
</dbReference>